<dbReference type="SUPFAM" id="SSF141986">
    <property type="entry name" value="LD-carboxypeptidase A C-terminal domain-like"/>
    <property type="match status" value="1"/>
</dbReference>
<evidence type="ECO:0000256" key="4">
    <source>
        <dbReference type="ARBA" id="ARBA00022801"/>
    </source>
</evidence>
<keyword evidence="5" id="KW-0720">Serine protease</keyword>
<dbReference type="PANTHER" id="PTHR30237">
    <property type="entry name" value="MURAMOYLTETRAPEPTIDE CARBOXYPEPTIDASE"/>
    <property type="match status" value="1"/>
</dbReference>
<dbReference type="GO" id="GO:0008236">
    <property type="term" value="F:serine-type peptidase activity"/>
    <property type="evidence" value="ECO:0007669"/>
    <property type="project" value="UniProtKB-KW"/>
</dbReference>
<protein>
    <submittedName>
        <fullName evidence="9">LD-carboxypeptidase</fullName>
    </submittedName>
</protein>
<dbReference type="GO" id="GO:0006508">
    <property type="term" value="P:proteolysis"/>
    <property type="evidence" value="ECO:0007669"/>
    <property type="project" value="UniProtKB-KW"/>
</dbReference>
<evidence type="ECO:0000256" key="6">
    <source>
        <dbReference type="PIRSR" id="PIRSR028757-1"/>
    </source>
</evidence>
<evidence type="ECO:0000259" key="7">
    <source>
        <dbReference type="Pfam" id="PF02016"/>
    </source>
</evidence>
<dbReference type="CDD" id="cd07025">
    <property type="entry name" value="Peptidase_S66"/>
    <property type="match status" value="1"/>
</dbReference>
<dbReference type="Proteomes" id="UP000253918">
    <property type="component" value="Unassembled WGS sequence"/>
</dbReference>
<evidence type="ECO:0000313" key="9">
    <source>
        <dbReference type="EMBL" id="RDE05781.1"/>
    </source>
</evidence>
<evidence type="ECO:0000256" key="3">
    <source>
        <dbReference type="ARBA" id="ARBA00022670"/>
    </source>
</evidence>
<keyword evidence="3" id="KW-0645">Protease</keyword>
<dbReference type="InterPro" id="IPR029062">
    <property type="entry name" value="Class_I_gatase-like"/>
</dbReference>
<dbReference type="OrthoDB" id="9807329at2"/>
<dbReference type="InterPro" id="IPR040449">
    <property type="entry name" value="Peptidase_S66_N"/>
</dbReference>
<evidence type="ECO:0000256" key="2">
    <source>
        <dbReference type="ARBA" id="ARBA00022645"/>
    </source>
</evidence>
<proteinExistence type="inferred from homology"/>
<comment type="similarity">
    <text evidence="1">Belongs to the peptidase S66 family.</text>
</comment>
<feature type="active site" description="Charge relay system" evidence="6">
    <location>
        <position position="190"/>
    </location>
</feature>
<dbReference type="InterPro" id="IPR003507">
    <property type="entry name" value="S66_fam"/>
</dbReference>
<keyword evidence="2 9" id="KW-0121">Carboxypeptidase</keyword>
<evidence type="ECO:0000259" key="8">
    <source>
        <dbReference type="Pfam" id="PF17676"/>
    </source>
</evidence>
<name>A0A369W121_9SPHN</name>
<dbReference type="AlphaFoldDB" id="A0A369W121"/>
<dbReference type="InterPro" id="IPR040921">
    <property type="entry name" value="Peptidase_S66C"/>
</dbReference>
<dbReference type="InterPro" id="IPR027478">
    <property type="entry name" value="LdcA_N"/>
</dbReference>
<reference evidence="9 10" key="1">
    <citation type="submission" date="2018-07" db="EMBL/GenBank/DDBJ databases">
        <title>a novel species of Sphingomonas isolated from the rhizosphere soil of Araceae plant.</title>
        <authorList>
            <person name="Zhiyong W."/>
            <person name="Qinglan Z."/>
            <person name="Zhiwei F."/>
            <person name="Ding X."/>
            <person name="Gejiao W."/>
            <person name="Shixue Z."/>
        </authorList>
    </citation>
    <scope>NUCLEOTIDE SEQUENCE [LARGE SCALE GENOMIC DNA]</scope>
    <source>
        <strain evidence="9 10">WZY 27</strain>
    </source>
</reference>
<keyword evidence="4" id="KW-0378">Hydrolase</keyword>
<dbReference type="SUPFAM" id="SSF52317">
    <property type="entry name" value="Class I glutamine amidotransferase-like"/>
    <property type="match status" value="1"/>
</dbReference>
<sequence>MKIGVVAPANPIDPAVVAKGQAFVALAFPEVDLVIHPQVYRTDGGHFAGPDDVRAAAFLEVANDPTFDAIWFARGGYGSNRLLTRILPHLNDAARVKSYVGYSDMTFLLSALYAARIGQPASGPMLADIGRKDGDQTVTRTLQWLTKRDTRGLEPGLAGQPSAAFNLSILHALIGTPYLPDLADHVLIIEEVSEPLYAIDRMLFHMAHATQLKGIAGVRLGYVTAIKPNEPGWQGSLEDMMRRWCGEMGVPYLGRAEVGHVQQNHVVPFGWH</sequence>
<feature type="domain" description="LD-carboxypeptidase C-terminal" evidence="8">
    <location>
        <begin position="166"/>
        <end position="271"/>
    </location>
</feature>
<dbReference type="RefSeq" id="WP_114687850.1">
    <property type="nucleotide sequence ID" value="NZ_QQNB01000002.1"/>
</dbReference>
<dbReference type="Pfam" id="PF02016">
    <property type="entry name" value="Peptidase_S66"/>
    <property type="match status" value="1"/>
</dbReference>
<dbReference type="GO" id="GO:0004180">
    <property type="term" value="F:carboxypeptidase activity"/>
    <property type="evidence" value="ECO:0007669"/>
    <property type="project" value="UniProtKB-KW"/>
</dbReference>
<evidence type="ECO:0000256" key="1">
    <source>
        <dbReference type="ARBA" id="ARBA00010233"/>
    </source>
</evidence>
<dbReference type="PANTHER" id="PTHR30237:SF2">
    <property type="entry name" value="MUREIN TETRAPEPTIDE CARBOXYPEPTIDASE"/>
    <property type="match status" value="1"/>
</dbReference>
<keyword evidence="10" id="KW-1185">Reference proteome</keyword>
<gene>
    <name evidence="9" type="ORF">DVW87_11320</name>
</gene>
<dbReference type="Pfam" id="PF17676">
    <property type="entry name" value="Peptidase_S66C"/>
    <property type="match status" value="1"/>
</dbReference>
<evidence type="ECO:0000256" key="5">
    <source>
        <dbReference type="ARBA" id="ARBA00022825"/>
    </source>
</evidence>
<feature type="active site" description="Nucleophile" evidence="6">
    <location>
        <position position="103"/>
    </location>
</feature>
<accession>A0A369W121</accession>
<feature type="active site" description="Charge relay system" evidence="6">
    <location>
        <position position="260"/>
    </location>
</feature>
<dbReference type="Gene3D" id="3.50.30.60">
    <property type="entry name" value="LD-carboxypeptidase A C-terminal domain-like"/>
    <property type="match status" value="1"/>
</dbReference>
<evidence type="ECO:0000313" key="10">
    <source>
        <dbReference type="Proteomes" id="UP000253918"/>
    </source>
</evidence>
<comment type="caution">
    <text evidence="9">The sequence shown here is derived from an EMBL/GenBank/DDBJ whole genome shotgun (WGS) entry which is preliminary data.</text>
</comment>
<dbReference type="InterPro" id="IPR027461">
    <property type="entry name" value="Carboxypeptidase_A_C_sf"/>
</dbReference>
<feature type="domain" description="LD-carboxypeptidase N-terminal" evidence="7">
    <location>
        <begin position="3"/>
        <end position="115"/>
    </location>
</feature>
<dbReference type="PIRSF" id="PIRSF028757">
    <property type="entry name" value="LD-carboxypeptidase"/>
    <property type="match status" value="1"/>
</dbReference>
<dbReference type="EMBL" id="QQNB01000002">
    <property type="protein sequence ID" value="RDE05781.1"/>
    <property type="molecule type" value="Genomic_DNA"/>
</dbReference>
<dbReference type="Gene3D" id="3.40.50.10740">
    <property type="entry name" value="Class I glutamine amidotransferase-like"/>
    <property type="match status" value="1"/>
</dbReference>
<organism evidence="9 10">
    <name type="scientific">Sphingomonas aracearum</name>
    <dbReference type="NCBI Taxonomy" id="2283317"/>
    <lineage>
        <taxon>Bacteria</taxon>
        <taxon>Pseudomonadati</taxon>
        <taxon>Pseudomonadota</taxon>
        <taxon>Alphaproteobacteria</taxon>
        <taxon>Sphingomonadales</taxon>
        <taxon>Sphingomonadaceae</taxon>
        <taxon>Sphingomonas</taxon>
    </lineage>
</organism>